<dbReference type="PRINTS" id="PR00471">
    <property type="entry name" value="ACETATEKNASE"/>
</dbReference>
<dbReference type="EMBL" id="QIBX01000001">
    <property type="protein sequence ID" value="RNL42154.1"/>
    <property type="molecule type" value="Genomic_DNA"/>
</dbReference>
<evidence type="ECO:0000256" key="9">
    <source>
        <dbReference type="HAMAP-Rule" id="MF_00542"/>
    </source>
</evidence>
<comment type="catalytic activity">
    <reaction evidence="8 9">
        <text>butanoate + ATP = butanoyl phosphate + ADP</text>
        <dbReference type="Rhea" id="RHEA:13585"/>
        <dbReference type="ChEBI" id="CHEBI:17968"/>
        <dbReference type="ChEBI" id="CHEBI:30616"/>
        <dbReference type="ChEBI" id="CHEBI:58079"/>
        <dbReference type="ChEBI" id="CHEBI:456216"/>
        <dbReference type="EC" id="2.7.2.7"/>
    </reaction>
</comment>
<sequence>MTTILTINPGSTSTKVGLFDNDTALFTEKVAHAADKLAFYEGLSEQLPYRRDCILEALGAHDVDLAKIDAFVGRGGGLLPVDGGTYAVNSTMLSHAMKAANGVIHPANLGSQLAHEFALFADPSHPRPAFVVNPPDTDELCDCARMTGIKGVYRHVHLHALNLKETAIRHAASLGRQYEECNFVVCHVGGGTSVSAHRKGKMVDGNDIVGGEGPMTPTRCGAMPVVEILDLIEEGRSVKEVRKMCMKTGGFTDLLGTSDAMAVQQRAELGDAEAKRAWDAMLYQVCKEIGAMACVLGGEVDGIVLGGGMVHSNELVDRIIANCGWIAPVTAYPGEFELEAMAAGALRVLKGEEVAKEYTGIPVWQGF</sequence>
<dbReference type="PROSITE" id="PS01075">
    <property type="entry name" value="ACETATE_KINASE_1"/>
    <property type="match status" value="1"/>
</dbReference>
<comment type="caution">
    <text evidence="11">The sequence shown here is derived from an EMBL/GenBank/DDBJ whole genome shotgun (WGS) entry which is preliminary data.</text>
</comment>
<evidence type="ECO:0000256" key="6">
    <source>
        <dbReference type="ARBA" id="ARBA00022777"/>
    </source>
</evidence>
<keyword evidence="6 9" id="KW-0418">Kinase</keyword>
<keyword evidence="7 9" id="KW-0067">ATP-binding</keyword>
<dbReference type="NCBIfam" id="TIGR02707">
    <property type="entry name" value="butyr_kinase"/>
    <property type="match status" value="1"/>
</dbReference>
<dbReference type="EC" id="2.7.2.7" evidence="9"/>
<evidence type="ECO:0000256" key="2">
    <source>
        <dbReference type="ARBA" id="ARBA00008748"/>
    </source>
</evidence>
<evidence type="ECO:0000256" key="1">
    <source>
        <dbReference type="ARBA" id="ARBA00004496"/>
    </source>
</evidence>
<dbReference type="GO" id="GO:0005737">
    <property type="term" value="C:cytoplasm"/>
    <property type="evidence" value="ECO:0007669"/>
    <property type="project" value="UniProtKB-SubCell"/>
</dbReference>
<evidence type="ECO:0000256" key="8">
    <source>
        <dbReference type="ARBA" id="ARBA00048596"/>
    </source>
</evidence>
<organism evidence="11 12">
    <name type="scientific">Slackia equolifaciens</name>
    <dbReference type="NCBI Taxonomy" id="498718"/>
    <lineage>
        <taxon>Bacteria</taxon>
        <taxon>Bacillati</taxon>
        <taxon>Actinomycetota</taxon>
        <taxon>Coriobacteriia</taxon>
        <taxon>Eggerthellales</taxon>
        <taxon>Eggerthellaceae</taxon>
        <taxon>Slackia</taxon>
    </lineage>
</organism>
<dbReference type="AlphaFoldDB" id="A0A3N0B5Q7"/>
<reference evidence="12" key="1">
    <citation type="submission" date="2018-05" db="EMBL/GenBank/DDBJ databases">
        <title>Genome Sequencing of selected type strains of the family Eggerthellaceae.</title>
        <authorList>
            <person name="Danylec N."/>
            <person name="Stoll D.A."/>
            <person name="Doetsch A."/>
            <person name="Huch M."/>
        </authorList>
    </citation>
    <scope>NUCLEOTIDE SEQUENCE [LARGE SCALE GENOMIC DNA]</scope>
    <source>
        <strain evidence="12">DSM 24851</strain>
    </source>
</reference>
<accession>A0A3N0B5Q7</accession>
<dbReference type="InterPro" id="IPR011245">
    <property type="entry name" value="Butyrate_kin"/>
</dbReference>
<evidence type="ECO:0000313" key="11">
    <source>
        <dbReference type="EMBL" id="RNL42154.1"/>
    </source>
</evidence>
<dbReference type="Pfam" id="PF00871">
    <property type="entry name" value="Acetate_kinase"/>
    <property type="match status" value="1"/>
</dbReference>
<dbReference type="OrthoDB" id="9771859at2"/>
<dbReference type="PANTHER" id="PTHR21060:SF3">
    <property type="entry name" value="BUTYRATE KINASE 2-RELATED"/>
    <property type="match status" value="1"/>
</dbReference>
<dbReference type="GO" id="GO:0008776">
    <property type="term" value="F:acetate kinase activity"/>
    <property type="evidence" value="ECO:0007669"/>
    <property type="project" value="TreeGrafter"/>
</dbReference>
<dbReference type="NCBIfam" id="NF002834">
    <property type="entry name" value="PRK03011.1-5"/>
    <property type="match status" value="1"/>
</dbReference>
<comment type="similarity">
    <text evidence="2 9 10">Belongs to the acetokinase family.</text>
</comment>
<name>A0A3N0B5Q7_9ACTN</name>
<evidence type="ECO:0000256" key="3">
    <source>
        <dbReference type="ARBA" id="ARBA00022490"/>
    </source>
</evidence>
<keyword evidence="3 9" id="KW-0963">Cytoplasm</keyword>
<evidence type="ECO:0000256" key="4">
    <source>
        <dbReference type="ARBA" id="ARBA00022679"/>
    </source>
</evidence>
<dbReference type="GO" id="GO:0047761">
    <property type="term" value="F:butyrate kinase activity"/>
    <property type="evidence" value="ECO:0007669"/>
    <property type="project" value="UniProtKB-UniRule"/>
</dbReference>
<gene>
    <name evidence="9 11" type="primary">buk</name>
    <name evidence="11" type="ORF">DMP06_01765</name>
</gene>
<dbReference type="RefSeq" id="WP_123208012.1">
    <property type="nucleotide sequence ID" value="NZ_JBHTHO010000013.1"/>
</dbReference>
<protein>
    <recommendedName>
        <fullName evidence="9">Probable butyrate kinase</fullName>
        <shortName evidence="9">BK</shortName>
        <ecNumber evidence="9">2.7.2.7</ecNumber>
    </recommendedName>
    <alternativeName>
        <fullName evidence="9">Branched-chain carboxylic acid kinase</fullName>
    </alternativeName>
</protein>
<dbReference type="PROSITE" id="PS01076">
    <property type="entry name" value="ACETATE_KINASE_2"/>
    <property type="match status" value="1"/>
</dbReference>
<evidence type="ECO:0000313" key="12">
    <source>
        <dbReference type="Proteomes" id="UP000269591"/>
    </source>
</evidence>
<dbReference type="InterPro" id="IPR023865">
    <property type="entry name" value="Aliphatic_acid_kinase_CS"/>
</dbReference>
<keyword evidence="5 9" id="KW-0547">Nucleotide-binding</keyword>
<comment type="subcellular location">
    <subcellularLocation>
        <location evidence="1 9">Cytoplasm</location>
    </subcellularLocation>
</comment>
<keyword evidence="12" id="KW-1185">Reference proteome</keyword>
<evidence type="ECO:0000256" key="7">
    <source>
        <dbReference type="ARBA" id="ARBA00022840"/>
    </source>
</evidence>
<dbReference type="InterPro" id="IPR000890">
    <property type="entry name" value="Aliphatic_acid_kin_short-chain"/>
</dbReference>
<dbReference type="PANTHER" id="PTHR21060">
    <property type="entry name" value="ACETATE KINASE"/>
    <property type="match status" value="1"/>
</dbReference>
<evidence type="ECO:0000256" key="10">
    <source>
        <dbReference type="RuleBase" id="RU003835"/>
    </source>
</evidence>
<dbReference type="GO" id="GO:0005524">
    <property type="term" value="F:ATP binding"/>
    <property type="evidence" value="ECO:0007669"/>
    <property type="project" value="UniProtKB-KW"/>
</dbReference>
<dbReference type="SUPFAM" id="SSF53067">
    <property type="entry name" value="Actin-like ATPase domain"/>
    <property type="match status" value="2"/>
</dbReference>
<dbReference type="GO" id="GO:0006083">
    <property type="term" value="P:acetate metabolic process"/>
    <property type="evidence" value="ECO:0007669"/>
    <property type="project" value="TreeGrafter"/>
</dbReference>
<dbReference type="Gene3D" id="3.30.420.40">
    <property type="match status" value="2"/>
</dbReference>
<dbReference type="Proteomes" id="UP000269591">
    <property type="component" value="Unassembled WGS sequence"/>
</dbReference>
<dbReference type="PIRSF" id="PIRSF036458">
    <property type="entry name" value="Butyrate_kin"/>
    <property type="match status" value="1"/>
</dbReference>
<dbReference type="CDD" id="cd24011">
    <property type="entry name" value="ASKHA_NBD_BK"/>
    <property type="match status" value="1"/>
</dbReference>
<evidence type="ECO:0000256" key="5">
    <source>
        <dbReference type="ARBA" id="ARBA00022741"/>
    </source>
</evidence>
<dbReference type="InterPro" id="IPR043129">
    <property type="entry name" value="ATPase_NBD"/>
</dbReference>
<dbReference type="HAMAP" id="MF_00542">
    <property type="entry name" value="Butyrate_kinase"/>
    <property type="match status" value="1"/>
</dbReference>
<proteinExistence type="inferred from homology"/>
<keyword evidence="4 9" id="KW-0808">Transferase</keyword>